<feature type="compositionally biased region" description="Acidic residues" evidence="1">
    <location>
        <begin position="300"/>
        <end position="311"/>
    </location>
</feature>
<evidence type="ECO:0000256" key="1">
    <source>
        <dbReference type="SAM" id="MobiDB-lite"/>
    </source>
</evidence>
<dbReference type="EMBL" id="AYKW01000023">
    <property type="protein sequence ID" value="PIL28556.1"/>
    <property type="molecule type" value="Genomic_DNA"/>
</dbReference>
<evidence type="ECO:0000313" key="3">
    <source>
        <dbReference type="Proteomes" id="UP000230002"/>
    </source>
</evidence>
<accession>A0A2G8S450</accession>
<gene>
    <name evidence="2" type="ORF">GSI_08597</name>
</gene>
<organism evidence="2 3">
    <name type="scientific">Ganoderma sinense ZZ0214-1</name>
    <dbReference type="NCBI Taxonomy" id="1077348"/>
    <lineage>
        <taxon>Eukaryota</taxon>
        <taxon>Fungi</taxon>
        <taxon>Dikarya</taxon>
        <taxon>Basidiomycota</taxon>
        <taxon>Agaricomycotina</taxon>
        <taxon>Agaricomycetes</taxon>
        <taxon>Polyporales</taxon>
        <taxon>Polyporaceae</taxon>
        <taxon>Ganoderma</taxon>
    </lineage>
</organism>
<dbReference type="OrthoDB" id="2750857at2759"/>
<proteinExistence type="predicted"/>
<feature type="region of interest" description="Disordered" evidence="1">
    <location>
        <begin position="205"/>
        <end position="323"/>
    </location>
</feature>
<dbReference type="Proteomes" id="UP000230002">
    <property type="component" value="Unassembled WGS sequence"/>
</dbReference>
<protein>
    <submittedName>
        <fullName evidence="2">Uncharacterized protein</fullName>
    </submittedName>
</protein>
<comment type="caution">
    <text evidence="2">The sequence shown here is derived from an EMBL/GenBank/DDBJ whole genome shotgun (WGS) entry which is preliminary data.</text>
</comment>
<reference evidence="2 3" key="1">
    <citation type="journal article" date="2015" name="Sci. Rep.">
        <title>Chromosome-level genome map provides insights into diverse defense mechanisms in the medicinal fungus Ganoderma sinense.</title>
        <authorList>
            <person name="Zhu Y."/>
            <person name="Xu J."/>
            <person name="Sun C."/>
            <person name="Zhou S."/>
            <person name="Xu H."/>
            <person name="Nelson D.R."/>
            <person name="Qian J."/>
            <person name="Song J."/>
            <person name="Luo H."/>
            <person name="Xiang L."/>
            <person name="Li Y."/>
            <person name="Xu Z."/>
            <person name="Ji A."/>
            <person name="Wang L."/>
            <person name="Lu S."/>
            <person name="Hayward A."/>
            <person name="Sun W."/>
            <person name="Li X."/>
            <person name="Schwartz D.C."/>
            <person name="Wang Y."/>
            <person name="Chen S."/>
        </authorList>
    </citation>
    <scope>NUCLEOTIDE SEQUENCE [LARGE SCALE GENOMIC DNA]</scope>
    <source>
        <strain evidence="2 3">ZZ0214-1</strain>
    </source>
</reference>
<keyword evidence="3" id="KW-1185">Reference proteome</keyword>
<evidence type="ECO:0000313" key="2">
    <source>
        <dbReference type="EMBL" id="PIL28556.1"/>
    </source>
</evidence>
<dbReference type="AlphaFoldDB" id="A0A2G8S450"/>
<feature type="region of interest" description="Disordered" evidence="1">
    <location>
        <begin position="157"/>
        <end position="187"/>
    </location>
</feature>
<dbReference type="STRING" id="1077348.A0A2G8S450"/>
<sequence length="323" mass="36086">MSVVSKLPFIPFTKSNYADLQQSVYHSDRDSYRGELRHGLNGRLTETTGIADIQVPYSKEKYARTVVWCLRVLLDGWPWHIPFANLSDIKGGAATLRLLVDLLRDGTLRFIPAPEDVWKRALHGPDSVLPHVMSAAKLPPLPRTIQPLRFSLDRFSDLTTPRGYRPPVSRDKPPPRSAPRRLPAPAEERVLHPYNLALVLTAPIGPSSSHATGPRRQRCDTNKAHHRPVSNPEGKPMRARKIGVLTSPFVLDRQAGPGTSTAPAPRTKVMKPLSEHRLPLLTNDDLGGYDAPDRDKSEVEDIESDFSEDECEGGHQAKRRRIL</sequence>
<name>A0A2G8S450_9APHY</name>